<feature type="region of interest" description="Disordered" evidence="15">
    <location>
        <begin position="1161"/>
        <end position="1214"/>
    </location>
</feature>
<dbReference type="Pfam" id="PF00520">
    <property type="entry name" value="Ion_trans"/>
    <property type="match status" value="1"/>
</dbReference>
<dbReference type="GO" id="GO:0098703">
    <property type="term" value="P:calcium ion import across plasma membrane"/>
    <property type="evidence" value="ECO:0007669"/>
    <property type="project" value="TreeGrafter"/>
</dbReference>
<feature type="repeat" description="ANK" evidence="13">
    <location>
        <begin position="260"/>
        <end position="292"/>
    </location>
</feature>
<feature type="transmembrane region" description="Helical" evidence="16">
    <location>
        <begin position="706"/>
        <end position="726"/>
    </location>
</feature>
<feature type="compositionally biased region" description="Polar residues" evidence="15">
    <location>
        <begin position="1194"/>
        <end position="1214"/>
    </location>
</feature>
<evidence type="ECO:0000256" key="16">
    <source>
        <dbReference type="SAM" id="Phobius"/>
    </source>
</evidence>
<reference evidence="18" key="1">
    <citation type="submission" date="2021-01" db="UniProtKB">
        <authorList>
            <consortium name="EnsemblMetazoa"/>
        </authorList>
    </citation>
    <scope>IDENTIFICATION</scope>
</reference>
<keyword evidence="9 16" id="KW-1133">Transmembrane helix</keyword>
<dbReference type="PROSITE" id="PS50088">
    <property type="entry name" value="ANK_REPEAT"/>
    <property type="match status" value="4"/>
</dbReference>
<feature type="transmembrane region" description="Helical" evidence="16">
    <location>
        <begin position="454"/>
        <end position="473"/>
    </location>
</feature>
<evidence type="ECO:0000256" key="12">
    <source>
        <dbReference type="ARBA" id="ARBA00023303"/>
    </source>
</evidence>
<dbReference type="GO" id="GO:0005262">
    <property type="term" value="F:calcium channel activity"/>
    <property type="evidence" value="ECO:0007669"/>
    <property type="project" value="UniProtKB-KW"/>
</dbReference>
<feature type="region of interest" description="Disordered" evidence="15">
    <location>
        <begin position="817"/>
        <end position="877"/>
    </location>
</feature>
<evidence type="ECO:0000256" key="13">
    <source>
        <dbReference type="PROSITE-ProRule" id="PRU00023"/>
    </source>
</evidence>
<keyword evidence="19" id="KW-1185">Reference proteome</keyword>
<keyword evidence="6 16" id="KW-0812">Transmembrane</keyword>
<dbReference type="InterPro" id="IPR024862">
    <property type="entry name" value="TRPV"/>
</dbReference>
<evidence type="ECO:0000256" key="1">
    <source>
        <dbReference type="ARBA" id="ARBA00004651"/>
    </source>
</evidence>
<evidence type="ECO:0000256" key="7">
    <source>
        <dbReference type="ARBA" id="ARBA00022737"/>
    </source>
</evidence>
<evidence type="ECO:0000256" key="3">
    <source>
        <dbReference type="ARBA" id="ARBA00022475"/>
    </source>
</evidence>
<dbReference type="SMART" id="SM00248">
    <property type="entry name" value="ANK"/>
    <property type="match status" value="5"/>
</dbReference>
<feature type="compositionally biased region" description="Basic residues" evidence="15">
    <location>
        <begin position="1177"/>
        <end position="1187"/>
    </location>
</feature>
<dbReference type="AlphaFoldDB" id="A0A7M5WKY9"/>
<keyword evidence="8" id="KW-0106">Calcium</keyword>
<feature type="repeat" description="ANK" evidence="13">
    <location>
        <begin position="193"/>
        <end position="225"/>
    </location>
</feature>
<keyword evidence="3" id="KW-1003">Cell membrane</keyword>
<keyword evidence="14" id="KW-0175">Coiled coil</keyword>
<evidence type="ECO:0000256" key="2">
    <source>
        <dbReference type="ARBA" id="ARBA00022448"/>
    </source>
</evidence>
<sequence length="1214" mass="136965">MGDSEMDIPLIEQDARKGSAAARMLNNGVSFEDSLTEDERPVKAKAGVSGPQANIMDQISKSIAMETGSKYRNYSSKRRIEKDKTDHYRKGPAPIEESDAITKSTLKATYGTLDSDVEDLDFEEVRHQNSKNNYYNKLRLTTNEKGDNLASCRALIVYFSKLAKSKDEEELIDLNFVESLLDNGADINFPDKHGQTVLHEISRGWHPDVARFAIEHGADLNKCDSFGRTSLHLAAAVDYDDMVQFLVDNGADLGAKTFGEEQTAMHYAAKNNAASSIKVMLRLGARINDRDYKRRTPLFVAAETARTDAARFLIDRGAPAGVYDSSGTSCLSLMIEKMPQIALEAVEQFHLLDLAFRKHYYYLSYLEPDPAFMVEYIPESKKERKEQVERRKAEKRLLKDSGQRVTKKEKSYAKTPLEVIVQYDQLDIIMHPVFQRLLHVKWNLFGKRGSAKMLALNLLDTLIWTILGILLPRDHQYYYPFADNWWRLALELFGVLMTVYFIVMELTEVRNNEKKHNHWRQWRTRHMEKDLEYCHPRWPEERQYLTSELLQIRGYQRTYFRDPWNIIEWISYSVVLTLIFTRILAVATSNMAIAEFHPKVYALGLIVIWLRFMRSCRVFQTLGPFIAILGSVVVDTAKFSFLLFEFFIPYTVGFWIIFGGPENASKMIKNDWENFNDLTFSVFGMTLMDNYDFNGLVAVDRLMAQILCGSYLALAGVVCLNMYIALLSDTFARVYSQAKATAVMQQAKTIIALEGKLNKFHKSKYAHYMLRECSPQEVYTRDESSEDGSYEGEQFDRIGRQIAKRIDTLEENIILRYNRNSGRKQKSSDNQNNKTESGQKKNFPNRLSYSSFMDGDNSSNDSDGGPPPFGEAVGRGSSGCKQQIKKVAEFQREQFNDLQDEIANIRSILSNISSLLLAQQGDNQAVVALPKLNAAPSEFAYPPPDAPFTPSAIGYPPPEAPFTPSAIGYPPPATSFSKSPALYPPTVDDNNNSIFESQSTLVESPTQAVTPPPEIADIINSVGSLMNADQTETNQFTHKKTPPSSDGTATPVMKPKTNPRPVPTPRGRTQSNGTHPPRPSPSLARSISTNSPLYPPLVEDQDFGFPPPSINVSTPVINKKRFNESFDEDLRSQTLPLIDRSKGPNRSKSVSNVAVMDSPLLDADDASGYQSLPRSSSGRRRRRKKTPSPHPNKNDYQLFSNGNGSVMSKSTEML</sequence>
<dbReference type="PROSITE" id="PS50297">
    <property type="entry name" value="ANK_REP_REGION"/>
    <property type="match status" value="3"/>
</dbReference>
<evidence type="ECO:0000256" key="6">
    <source>
        <dbReference type="ARBA" id="ARBA00022692"/>
    </source>
</evidence>
<dbReference type="InterPro" id="IPR002110">
    <property type="entry name" value="Ankyrin_rpt"/>
</dbReference>
<evidence type="ECO:0000313" key="18">
    <source>
        <dbReference type="EnsemblMetazoa" id="CLYHEMP008413.3"/>
    </source>
</evidence>
<dbReference type="PANTHER" id="PTHR10582:SF33">
    <property type="entry name" value="TRANSIENT RECEPTOR POTENTIAL CHANNEL PYREXIA"/>
    <property type="match status" value="1"/>
</dbReference>
<evidence type="ECO:0000256" key="11">
    <source>
        <dbReference type="ARBA" id="ARBA00023136"/>
    </source>
</evidence>
<feature type="compositionally biased region" description="Polar residues" evidence="15">
    <location>
        <begin position="1034"/>
        <end position="1048"/>
    </location>
</feature>
<keyword evidence="12" id="KW-0407">Ion channel</keyword>
<dbReference type="InterPro" id="IPR036770">
    <property type="entry name" value="Ankyrin_rpt-contain_sf"/>
</dbReference>
<dbReference type="Gene3D" id="1.25.40.20">
    <property type="entry name" value="Ankyrin repeat-containing domain"/>
    <property type="match status" value="2"/>
</dbReference>
<feature type="repeat" description="ANK" evidence="13">
    <location>
        <begin position="293"/>
        <end position="325"/>
    </location>
</feature>
<feature type="region of interest" description="Disordered" evidence="15">
    <location>
        <begin position="1034"/>
        <end position="1110"/>
    </location>
</feature>
<feature type="transmembrane region" description="Helical" evidence="16">
    <location>
        <begin position="485"/>
        <end position="506"/>
    </location>
</feature>
<organism evidence="18 19">
    <name type="scientific">Clytia hemisphaerica</name>
    <dbReference type="NCBI Taxonomy" id="252671"/>
    <lineage>
        <taxon>Eukaryota</taxon>
        <taxon>Metazoa</taxon>
        <taxon>Cnidaria</taxon>
        <taxon>Hydrozoa</taxon>
        <taxon>Hydroidolina</taxon>
        <taxon>Leptothecata</taxon>
        <taxon>Obeliida</taxon>
        <taxon>Clytiidae</taxon>
        <taxon>Clytia</taxon>
    </lineage>
</organism>
<protein>
    <recommendedName>
        <fullName evidence="17">Ion transport domain-containing protein</fullName>
    </recommendedName>
</protein>
<feature type="transmembrane region" description="Helical" evidence="16">
    <location>
        <begin position="566"/>
        <end position="584"/>
    </location>
</feature>
<evidence type="ECO:0000259" key="17">
    <source>
        <dbReference type="Pfam" id="PF00520"/>
    </source>
</evidence>
<evidence type="ECO:0000256" key="9">
    <source>
        <dbReference type="ARBA" id="ARBA00022989"/>
    </source>
</evidence>
<keyword evidence="2" id="KW-0813">Transport</keyword>
<dbReference type="EnsemblMetazoa" id="CLYHEMT008413.3">
    <property type="protein sequence ID" value="CLYHEMP008413.3"/>
    <property type="gene ID" value="CLYHEMG008413"/>
</dbReference>
<evidence type="ECO:0000256" key="15">
    <source>
        <dbReference type="SAM" id="MobiDB-lite"/>
    </source>
</evidence>
<feature type="coiled-coil region" evidence="14">
    <location>
        <begin position="881"/>
        <end position="908"/>
    </location>
</feature>
<name>A0A7M5WKY9_9CNID</name>
<keyword evidence="11 16" id="KW-0472">Membrane</keyword>
<evidence type="ECO:0000256" key="14">
    <source>
        <dbReference type="SAM" id="Coils"/>
    </source>
</evidence>
<dbReference type="PANTHER" id="PTHR10582">
    <property type="entry name" value="TRANSIENT RECEPTOR POTENTIAL ION CHANNEL PROTEIN"/>
    <property type="match status" value="1"/>
</dbReference>
<keyword evidence="13" id="KW-0040">ANK repeat</keyword>
<feature type="compositionally biased region" description="Polar residues" evidence="15">
    <location>
        <begin position="1083"/>
        <end position="1092"/>
    </location>
</feature>
<feature type="domain" description="Ion transport" evidence="17">
    <location>
        <begin position="544"/>
        <end position="738"/>
    </location>
</feature>
<feature type="compositionally biased region" description="Low complexity" evidence="15">
    <location>
        <begin position="854"/>
        <end position="864"/>
    </location>
</feature>
<keyword evidence="7" id="KW-0677">Repeat</keyword>
<keyword evidence="5" id="KW-0107">Calcium channel</keyword>
<comment type="subcellular location">
    <subcellularLocation>
        <location evidence="1">Cell membrane</location>
        <topology evidence="1">Multi-pass membrane protein</topology>
    </subcellularLocation>
</comment>
<evidence type="ECO:0000256" key="5">
    <source>
        <dbReference type="ARBA" id="ARBA00022673"/>
    </source>
</evidence>
<proteinExistence type="predicted"/>
<evidence type="ECO:0000256" key="10">
    <source>
        <dbReference type="ARBA" id="ARBA00023065"/>
    </source>
</evidence>
<feature type="transmembrane region" description="Helical" evidence="16">
    <location>
        <begin position="625"/>
        <end position="658"/>
    </location>
</feature>
<dbReference type="OrthoDB" id="76949at2759"/>
<dbReference type="InterPro" id="IPR005821">
    <property type="entry name" value="Ion_trans_dom"/>
</dbReference>
<evidence type="ECO:0000256" key="8">
    <source>
        <dbReference type="ARBA" id="ARBA00022837"/>
    </source>
</evidence>
<dbReference type="Proteomes" id="UP000594262">
    <property type="component" value="Unplaced"/>
</dbReference>
<evidence type="ECO:0000256" key="4">
    <source>
        <dbReference type="ARBA" id="ARBA00022568"/>
    </source>
</evidence>
<keyword evidence="10" id="KW-0406">Ion transport</keyword>
<evidence type="ECO:0000313" key="19">
    <source>
        <dbReference type="Proteomes" id="UP000594262"/>
    </source>
</evidence>
<accession>A0A7M5WKY9</accession>
<feature type="repeat" description="ANK" evidence="13">
    <location>
        <begin position="226"/>
        <end position="258"/>
    </location>
</feature>
<keyword evidence="4" id="KW-0109">Calcium transport</keyword>
<dbReference type="Pfam" id="PF12796">
    <property type="entry name" value="Ank_2"/>
    <property type="match status" value="2"/>
</dbReference>
<dbReference type="SUPFAM" id="SSF48403">
    <property type="entry name" value="Ankyrin repeat"/>
    <property type="match status" value="1"/>
</dbReference>
<feature type="compositionally biased region" description="Polar residues" evidence="15">
    <location>
        <begin position="828"/>
        <end position="851"/>
    </location>
</feature>
<dbReference type="GO" id="GO:0005886">
    <property type="term" value="C:plasma membrane"/>
    <property type="evidence" value="ECO:0007669"/>
    <property type="project" value="UniProtKB-SubCell"/>
</dbReference>
<feature type="region of interest" description="Disordered" evidence="15">
    <location>
        <begin position="1135"/>
        <end position="1154"/>
    </location>
</feature>